<keyword evidence="2" id="KW-1185">Reference proteome</keyword>
<dbReference type="EMBL" id="VIWT01000003">
    <property type="protein sequence ID" value="TWF90107.1"/>
    <property type="molecule type" value="Genomic_DNA"/>
</dbReference>
<organism evidence="1 2">
    <name type="scientific">Kitasatospora viridis</name>
    <dbReference type="NCBI Taxonomy" id="281105"/>
    <lineage>
        <taxon>Bacteria</taxon>
        <taxon>Bacillati</taxon>
        <taxon>Actinomycetota</taxon>
        <taxon>Actinomycetes</taxon>
        <taxon>Kitasatosporales</taxon>
        <taxon>Streptomycetaceae</taxon>
        <taxon>Kitasatospora</taxon>
    </lineage>
</organism>
<name>A0A561TSP2_9ACTN</name>
<evidence type="ECO:0000313" key="1">
    <source>
        <dbReference type="EMBL" id="TWF90107.1"/>
    </source>
</evidence>
<reference evidence="1 2" key="1">
    <citation type="submission" date="2019-06" db="EMBL/GenBank/DDBJ databases">
        <title>Sequencing the genomes of 1000 actinobacteria strains.</title>
        <authorList>
            <person name="Klenk H.-P."/>
        </authorList>
    </citation>
    <scope>NUCLEOTIDE SEQUENCE [LARGE SCALE GENOMIC DNA]</scope>
    <source>
        <strain evidence="1 2">DSM 44826</strain>
    </source>
</reference>
<comment type="caution">
    <text evidence="1">The sequence shown here is derived from an EMBL/GenBank/DDBJ whole genome shotgun (WGS) entry which is preliminary data.</text>
</comment>
<dbReference type="Proteomes" id="UP000317940">
    <property type="component" value="Unassembled WGS sequence"/>
</dbReference>
<proteinExistence type="predicted"/>
<protein>
    <submittedName>
        <fullName evidence="1">Uncharacterized protein</fullName>
    </submittedName>
</protein>
<sequence>MKIAEFTHVWLERDGSAAWLREGRALTCLCPLREEGGCTTVGGLLPALGGRVADSRGSVGRLVAVRREFNAVGDVVRTAVGLHRTMTLGRRSRSWVYQCAVVRAARVRPVETGWISPGREYLSDLYARVGSVDGVADALRVSSGLARRVLLESGVALRPRGTVPVAPGRRGEVP</sequence>
<accession>A0A561TSP2</accession>
<dbReference type="AlphaFoldDB" id="A0A561TSP2"/>
<dbReference type="OrthoDB" id="4359390at2"/>
<dbReference type="RefSeq" id="WP_145909343.1">
    <property type="nucleotide sequence ID" value="NZ_BAAAMZ010000001.1"/>
</dbReference>
<evidence type="ECO:0000313" key="2">
    <source>
        <dbReference type="Proteomes" id="UP000317940"/>
    </source>
</evidence>
<gene>
    <name evidence="1" type="ORF">FHX73_13151</name>
</gene>